<organism evidence="9 10">
    <name type="scientific">Aristolochia fimbriata</name>
    <name type="common">White veined hardy Dutchman's pipe vine</name>
    <dbReference type="NCBI Taxonomy" id="158543"/>
    <lineage>
        <taxon>Eukaryota</taxon>
        <taxon>Viridiplantae</taxon>
        <taxon>Streptophyta</taxon>
        <taxon>Embryophyta</taxon>
        <taxon>Tracheophyta</taxon>
        <taxon>Spermatophyta</taxon>
        <taxon>Magnoliopsida</taxon>
        <taxon>Magnoliidae</taxon>
        <taxon>Piperales</taxon>
        <taxon>Aristolochiaceae</taxon>
        <taxon>Aristolochia</taxon>
    </lineage>
</organism>
<evidence type="ECO:0000256" key="5">
    <source>
        <dbReference type="ARBA" id="ARBA00023136"/>
    </source>
</evidence>
<dbReference type="GO" id="GO:0008270">
    <property type="term" value="F:zinc ion binding"/>
    <property type="evidence" value="ECO:0007669"/>
    <property type="project" value="UniProtKB-KW"/>
</dbReference>
<feature type="domain" description="RING-type" evidence="8">
    <location>
        <begin position="157"/>
        <end position="199"/>
    </location>
</feature>
<dbReference type="InterPro" id="IPR013083">
    <property type="entry name" value="Znf_RING/FYVE/PHD"/>
</dbReference>
<dbReference type="Gene3D" id="3.30.40.10">
    <property type="entry name" value="Zinc/RING finger domain, C3HC4 (zinc finger)"/>
    <property type="match status" value="1"/>
</dbReference>
<protein>
    <recommendedName>
        <fullName evidence="8">RING-type domain-containing protein</fullName>
    </recommendedName>
</protein>
<dbReference type="CDD" id="cd16461">
    <property type="entry name" value="RING-H2_EL5-like"/>
    <property type="match status" value="1"/>
</dbReference>
<reference evidence="9 10" key="1">
    <citation type="submission" date="2021-07" db="EMBL/GenBank/DDBJ databases">
        <title>The Aristolochia fimbriata genome: insights into angiosperm evolution, floral development and chemical biosynthesis.</title>
        <authorList>
            <person name="Jiao Y."/>
        </authorList>
    </citation>
    <scope>NUCLEOTIDE SEQUENCE [LARGE SCALE GENOMIC DNA]</scope>
    <source>
        <strain evidence="9">IBCAS-2021</strain>
        <tissue evidence="9">Leaf</tissue>
    </source>
</reference>
<comment type="caution">
    <text evidence="9">The sequence shown here is derived from an EMBL/GenBank/DDBJ whole genome shotgun (WGS) entry which is preliminary data.</text>
</comment>
<keyword evidence="3 6" id="KW-0863">Zinc-finger</keyword>
<keyword evidence="5 7" id="KW-0472">Membrane</keyword>
<name>A0AAV7EYP8_ARIFI</name>
<keyword evidence="10" id="KW-1185">Reference proteome</keyword>
<evidence type="ECO:0000313" key="10">
    <source>
        <dbReference type="Proteomes" id="UP000825729"/>
    </source>
</evidence>
<comment type="subcellular location">
    <subcellularLocation>
        <location evidence="1">Membrane</location>
    </subcellularLocation>
</comment>
<evidence type="ECO:0000256" key="1">
    <source>
        <dbReference type="ARBA" id="ARBA00004370"/>
    </source>
</evidence>
<feature type="transmembrane region" description="Helical" evidence="7">
    <location>
        <begin position="12"/>
        <end position="35"/>
    </location>
</feature>
<sequence>MDHFRAADWLRCLRKVVFGGVTCVFALVGAFLGTITGAITGQTTETGFFRGAGIGAVAGAVVSMEFLDCLINGESFTRLAFLTCLTNGKMFREWVDLAMFKAYQWQMNELEDEEAATTFDIFDIGAGNGIPPECVKKLPAFSFSLKKTSGLCGETSCPICLQEFEEGEAARKLPVCSHSFHMACVDKWLLRHGSCPICRQDVSQKQC</sequence>
<evidence type="ECO:0000256" key="6">
    <source>
        <dbReference type="PROSITE-ProRule" id="PRU00175"/>
    </source>
</evidence>
<dbReference type="AlphaFoldDB" id="A0AAV7EYP8"/>
<dbReference type="InterPro" id="IPR001841">
    <property type="entry name" value="Znf_RING"/>
</dbReference>
<dbReference type="PROSITE" id="PS50089">
    <property type="entry name" value="ZF_RING_2"/>
    <property type="match status" value="1"/>
</dbReference>
<keyword evidence="7" id="KW-0812">Transmembrane</keyword>
<dbReference type="Pfam" id="PF13639">
    <property type="entry name" value="zf-RING_2"/>
    <property type="match status" value="1"/>
</dbReference>
<keyword evidence="2" id="KW-0479">Metal-binding</keyword>
<evidence type="ECO:0000256" key="3">
    <source>
        <dbReference type="ARBA" id="ARBA00022771"/>
    </source>
</evidence>
<keyword evidence="7" id="KW-1133">Transmembrane helix</keyword>
<evidence type="ECO:0000313" key="9">
    <source>
        <dbReference type="EMBL" id="KAG9454040.1"/>
    </source>
</evidence>
<dbReference type="Proteomes" id="UP000825729">
    <property type="component" value="Unassembled WGS sequence"/>
</dbReference>
<gene>
    <name evidence="9" type="ORF">H6P81_006944</name>
</gene>
<evidence type="ECO:0000259" key="8">
    <source>
        <dbReference type="PROSITE" id="PS50089"/>
    </source>
</evidence>
<keyword evidence="4" id="KW-0862">Zinc</keyword>
<evidence type="ECO:0000256" key="2">
    <source>
        <dbReference type="ARBA" id="ARBA00022723"/>
    </source>
</evidence>
<evidence type="ECO:0000256" key="7">
    <source>
        <dbReference type="SAM" id="Phobius"/>
    </source>
</evidence>
<dbReference type="SUPFAM" id="SSF57850">
    <property type="entry name" value="RING/U-box"/>
    <property type="match status" value="1"/>
</dbReference>
<dbReference type="EMBL" id="JAINDJ010000003">
    <property type="protein sequence ID" value="KAG9454040.1"/>
    <property type="molecule type" value="Genomic_DNA"/>
</dbReference>
<dbReference type="PANTHER" id="PTHR46151:SF12">
    <property type="entry name" value="RING_U-BOX SUPERFAMILY PROTEIN"/>
    <property type="match status" value="1"/>
</dbReference>
<proteinExistence type="predicted"/>
<accession>A0AAV7EYP8</accession>
<dbReference type="SMART" id="SM00184">
    <property type="entry name" value="RING"/>
    <property type="match status" value="1"/>
</dbReference>
<dbReference type="GO" id="GO:0016020">
    <property type="term" value="C:membrane"/>
    <property type="evidence" value="ECO:0007669"/>
    <property type="project" value="UniProtKB-SubCell"/>
</dbReference>
<evidence type="ECO:0000256" key="4">
    <source>
        <dbReference type="ARBA" id="ARBA00022833"/>
    </source>
</evidence>
<dbReference type="PANTHER" id="PTHR46151">
    <property type="entry name" value="NEP1-INTERACTING PROTEIN-LIKE 2"/>
    <property type="match status" value="1"/>
</dbReference>